<name>A0ABN2D7L6_9ACTN</name>
<dbReference type="InterPro" id="IPR016181">
    <property type="entry name" value="Acyl_CoA_acyltransferase"/>
</dbReference>
<accession>A0ABN2D7L6</accession>
<dbReference type="CDD" id="cd04301">
    <property type="entry name" value="NAT_SF"/>
    <property type="match status" value="1"/>
</dbReference>
<evidence type="ECO:0000313" key="5">
    <source>
        <dbReference type="Proteomes" id="UP001501705"/>
    </source>
</evidence>
<proteinExistence type="predicted"/>
<dbReference type="PANTHER" id="PTHR43877">
    <property type="entry name" value="AMINOALKYLPHOSPHONATE N-ACETYLTRANSFERASE-RELATED-RELATED"/>
    <property type="match status" value="1"/>
</dbReference>
<dbReference type="EMBL" id="BAAAPH010000008">
    <property type="protein sequence ID" value="GAA1572125.1"/>
    <property type="molecule type" value="Genomic_DNA"/>
</dbReference>
<dbReference type="Gene3D" id="3.40.630.30">
    <property type="match status" value="1"/>
</dbReference>
<dbReference type="Proteomes" id="UP001501705">
    <property type="component" value="Unassembled WGS sequence"/>
</dbReference>
<evidence type="ECO:0000313" key="4">
    <source>
        <dbReference type="EMBL" id="GAA1572125.1"/>
    </source>
</evidence>
<dbReference type="Pfam" id="PF00583">
    <property type="entry name" value="Acetyltransf_1"/>
    <property type="match status" value="1"/>
</dbReference>
<protein>
    <submittedName>
        <fullName evidence="4">GNAT family N-acetyltransferase</fullName>
    </submittedName>
</protein>
<dbReference type="PROSITE" id="PS51186">
    <property type="entry name" value="GNAT"/>
    <property type="match status" value="1"/>
</dbReference>
<feature type="domain" description="N-acetyltransferase" evidence="3">
    <location>
        <begin position="31"/>
        <end position="178"/>
    </location>
</feature>
<dbReference type="SUPFAM" id="SSF55729">
    <property type="entry name" value="Acyl-CoA N-acyltransferases (Nat)"/>
    <property type="match status" value="1"/>
</dbReference>
<evidence type="ECO:0000256" key="2">
    <source>
        <dbReference type="ARBA" id="ARBA00023315"/>
    </source>
</evidence>
<gene>
    <name evidence="4" type="ORF">GCM10009804_30550</name>
</gene>
<evidence type="ECO:0000256" key="1">
    <source>
        <dbReference type="ARBA" id="ARBA00022679"/>
    </source>
</evidence>
<keyword evidence="5" id="KW-1185">Reference proteome</keyword>
<dbReference type="InterPro" id="IPR000182">
    <property type="entry name" value="GNAT_dom"/>
</dbReference>
<organism evidence="4 5">
    <name type="scientific">Kribbella hippodromi</name>
    <dbReference type="NCBI Taxonomy" id="434347"/>
    <lineage>
        <taxon>Bacteria</taxon>
        <taxon>Bacillati</taxon>
        <taxon>Actinomycetota</taxon>
        <taxon>Actinomycetes</taxon>
        <taxon>Propionibacteriales</taxon>
        <taxon>Kribbellaceae</taxon>
        <taxon>Kribbella</taxon>
    </lineage>
</organism>
<evidence type="ECO:0000259" key="3">
    <source>
        <dbReference type="PROSITE" id="PS51186"/>
    </source>
</evidence>
<dbReference type="InterPro" id="IPR050832">
    <property type="entry name" value="Bact_Acetyltransf"/>
</dbReference>
<keyword evidence="1" id="KW-0808">Transferase</keyword>
<reference evidence="4 5" key="1">
    <citation type="journal article" date="2019" name="Int. J. Syst. Evol. Microbiol.">
        <title>The Global Catalogue of Microorganisms (GCM) 10K type strain sequencing project: providing services to taxonomists for standard genome sequencing and annotation.</title>
        <authorList>
            <consortium name="The Broad Institute Genomics Platform"/>
            <consortium name="The Broad Institute Genome Sequencing Center for Infectious Disease"/>
            <person name="Wu L."/>
            <person name="Ma J."/>
        </authorList>
    </citation>
    <scope>NUCLEOTIDE SEQUENCE [LARGE SCALE GENOMIC DNA]</scope>
    <source>
        <strain evidence="4 5">JCM 15572</strain>
    </source>
</reference>
<comment type="caution">
    <text evidence="4">The sequence shown here is derived from an EMBL/GenBank/DDBJ whole genome shotgun (WGS) entry which is preliminary data.</text>
</comment>
<keyword evidence="2" id="KW-0012">Acyltransferase</keyword>
<sequence length="178" mass="19365">MLGLVNDNTATGPTHPPVNDLDIHRTIADDLDIRRATAADVAGIVAMIADDQLGATRESTDDLTPYLAAFNRIDTDPNQLLVVAERNNELVGTLQLTIIPGLSRRGSSRGLIEAVRVATTARGEGLGTTLIRWAIEESRTRGCTLVQLTSDKSRTKAHNFYTNLGFENTHEGFKLKLN</sequence>